<sequence>GLFLISSTAYRGSSNPEQLGRDLVRLARQLGRSTEAASQLVHILLARLATHTDGGDDWRDLGEQAGRQRLEQRLMSSHVMMQGQLETEAEAPLAEATRLLAADSVGVVNSLLSVACGAATEDCGLWSWREPLTVARAAAQCPEGGLVRAAQEADRALLHLPRLPGLVRLSEQLAADPDVVADAVKMDQRKRQSAGGRLQPHQPLFLTRLAKQRPEMAEQISHLQAAWHDLRPLL</sequence>
<dbReference type="WBParaSite" id="maker-uti_cns_0000333-snap-gene-1.8-mRNA-1">
    <property type="protein sequence ID" value="maker-uti_cns_0000333-snap-gene-1.8-mRNA-1"/>
    <property type="gene ID" value="maker-uti_cns_0000333-snap-gene-1.8"/>
</dbReference>
<organism evidence="1 2">
    <name type="scientific">Macrostomum lignano</name>
    <dbReference type="NCBI Taxonomy" id="282301"/>
    <lineage>
        <taxon>Eukaryota</taxon>
        <taxon>Metazoa</taxon>
        <taxon>Spiralia</taxon>
        <taxon>Lophotrochozoa</taxon>
        <taxon>Platyhelminthes</taxon>
        <taxon>Rhabditophora</taxon>
        <taxon>Macrostomorpha</taxon>
        <taxon>Macrostomida</taxon>
        <taxon>Macrostomidae</taxon>
        <taxon>Macrostomum</taxon>
    </lineage>
</organism>
<dbReference type="AlphaFoldDB" id="A0A1I8FZF9"/>
<evidence type="ECO:0000313" key="2">
    <source>
        <dbReference type="WBParaSite" id="maker-uti_cns_0000333-snap-gene-1.8-mRNA-1"/>
    </source>
</evidence>
<accession>A0A1I8FZF9</accession>
<proteinExistence type="predicted"/>
<keyword evidence="1" id="KW-1185">Reference proteome</keyword>
<evidence type="ECO:0000313" key="1">
    <source>
        <dbReference type="Proteomes" id="UP000095280"/>
    </source>
</evidence>
<reference evidence="2" key="1">
    <citation type="submission" date="2016-11" db="UniProtKB">
        <authorList>
            <consortium name="WormBaseParasite"/>
        </authorList>
    </citation>
    <scope>IDENTIFICATION</scope>
</reference>
<dbReference type="Proteomes" id="UP000095280">
    <property type="component" value="Unplaced"/>
</dbReference>
<protein>
    <submittedName>
        <fullName evidence="2">FATC domain-containing protein</fullName>
    </submittedName>
</protein>
<name>A0A1I8FZF9_9PLAT</name>